<gene>
    <name evidence="2" type="ORF">ADEAN_000340200</name>
</gene>
<dbReference type="Gene3D" id="1.25.40.10">
    <property type="entry name" value="Tetratricopeptide repeat domain"/>
    <property type="match status" value="1"/>
</dbReference>
<evidence type="ECO:0000313" key="3">
    <source>
        <dbReference type="Proteomes" id="UP000515908"/>
    </source>
</evidence>
<sequence length="916" mass="105769">MSDSDLNDLVNKLRSVTGHVAESDNYSATVKKVNSDTLLLLEVVLRNHPCALHLTPDNSDAAFQFVLQRLEESLAVSAGTGTEFQKLYNWINEVSQSLEEERLRCVVANPKEFCVEMQSAFMTELGIEEIPQYSQNSESYQCPWNILFVLLSGFVQPVHLIKVQRGKLTVPNPTPGVVEAIEQLQKDEYDTAAWKQLLLLLDEFPISSVRNIWAAAMTYFPSCGPIVAAYVQRELEELRKAPKLAECGEEKDTLATFKDYLRLFNTFYRHLHVCCDIELYNLYFDFIVEFVQPDEISLHSMFRAALKDVGHHPLSTPLWRRYIESGPFTTDRMKGREWTKRVYINMLQTPLQDLEKIKEDFDNFITMEFHGRLLPEEQKSIDKRFTRAKADANDLLTYIETICSRTNYFMAIPPEREKYCVLSLSDERRAAKKKELISVWYSLLLSVKRSCGGGNSSSADLRRQRSFLRMRACFFGFDIPFWAEYLNFSFSKNSLPEDRANAMHIGDYFMKSSTCFALYIADLHVSVFHDYEAAFGVLKKALLQERKVLIHYLKTTSSTDIAIPLYHLQNIAVIVVNWMRMGMNKKNLFHSMLVAQFAMHQIDFLSLTMGVVKKLLIEKRIATPEAYLKPFHTFLYYWIRLELIRNRRAEEAFLVTKLWAEHLKLLLSSGKEKGWTPEEGGVDQLFFQSCHDVVLVHSAGVDAIVSIVDDLHSRISPDTAGRFTYAFEKLKHSLYMASGRTLPAPTSGCVRVNLSRNSIPIRYDAEYLKNSLYTRARRRLGAQEAVVTLKRTRTEVDAYPDESLWLPFSPGSQENLPPPPAPQKRERERPHRRREDRRGHSERGILSISTRFLSLGEQILYTDFPTRSTPPQDTTKLEALMKRLPTFVQYNPEYKSERVLSNEWLVDFMRQTESMV</sequence>
<feature type="region of interest" description="Disordered" evidence="1">
    <location>
        <begin position="804"/>
        <end position="841"/>
    </location>
</feature>
<accession>A0A7G2CAK9</accession>
<dbReference type="OrthoDB" id="26282at2759"/>
<organism evidence="2 3">
    <name type="scientific">Angomonas deanei</name>
    <dbReference type="NCBI Taxonomy" id="59799"/>
    <lineage>
        <taxon>Eukaryota</taxon>
        <taxon>Discoba</taxon>
        <taxon>Euglenozoa</taxon>
        <taxon>Kinetoplastea</taxon>
        <taxon>Metakinetoplastina</taxon>
        <taxon>Trypanosomatida</taxon>
        <taxon>Trypanosomatidae</taxon>
        <taxon>Strigomonadinae</taxon>
        <taxon>Angomonas</taxon>
    </lineage>
</organism>
<reference evidence="2 3" key="1">
    <citation type="submission" date="2020-08" db="EMBL/GenBank/DDBJ databases">
        <authorList>
            <person name="Newling K."/>
            <person name="Davey J."/>
            <person name="Forrester S."/>
        </authorList>
    </citation>
    <scope>NUCLEOTIDE SEQUENCE [LARGE SCALE GENOMIC DNA]</scope>
    <source>
        <strain evidence="3">Crithidia deanei Carvalho (ATCC PRA-265)</strain>
    </source>
</reference>
<dbReference type="GO" id="GO:0003729">
    <property type="term" value="F:mRNA binding"/>
    <property type="evidence" value="ECO:0007669"/>
    <property type="project" value="TreeGrafter"/>
</dbReference>
<dbReference type="GO" id="GO:0005634">
    <property type="term" value="C:nucleus"/>
    <property type="evidence" value="ECO:0007669"/>
    <property type="project" value="TreeGrafter"/>
</dbReference>
<name>A0A7G2CAK9_9TRYP</name>
<dbReference type="GO" id="GO:0031124">
    <property type="term" value="P:mRNA 3'-end processing"/>
    <property type="evidence" value="ECO:0007669"/>
    <property type="project" value="InterPro"/>
</dbReference>
<dbReference type="VEuPathDB" id="TriTrypDB:ADEAN_000340200"/>
<dbReference type="Pfam" id="PF23240">
    <property type="entry name" value="HAT_PRP39_N"/>
    <property type="match status" value="1"/>
</dbReference>
<dbReference type="PANTHER" id="PTHR19980:SF0">
    <property type="entry name" value="CLEAVAGE STIMULATION FACTOR SUBUNIT 3"/>
    <property type="match status" value="1"/>
</dbReference>
<evidence type="ECO:0000313" key="2">
    <source>
        <dbReference type="EMBL" id="CAD2215944.1"/>
    </source>
</evidence>
<dbReference type="PANTHER" id="PTHR19980">
    <property type="entry name" value="RNA CLEAVAGE STIMULATION FACTOR"/>
    <property type="match status" value="1"/>
</dbReference>
<proteinExistence type="predicted"/>
<dbReference type="EMBL" id="LR877150">
    <property type="protein sequence ID" value="CAD2215944.1"/>
    <property type="molecule type" value="Genomic_DNA"/>
</dbReference>
<dbReference type="InterPro" id="IPR011990">
    <property type="entry name" value="TPR-like_helical_dom_sf"/>
</dbReference>
<protein>
    <submittedName>
        <fullName evidence="2">Uncharacterized protein</fullName>
    </submittedName>
</protein>
<evidence type="ECO:0000256" key="1">
    <source>
        <dbReference type="SAM" id="MobiDB-lite"/>
    </source>
</evidence>
<dbReference type="Proteomes" id="UP000515908">
    <property type="component" value="Chromosome 06"/>
</dbReference>
<dbReference type="SUPFAM" id="SSF48452">
    <property type="entry name" value="TPR-like"/>
    <property type="match status" value="1"/>
</dbReference>
<keyword evidence="3" id="KW-1185">Reference proteome</keyword>
<dbReference type="InterPro" id="IPR045243">
    <property type="entry name" value="Rna14-like"/>
</dbReference>
<dbReference type="AlphaFoldDB" id="A0A7G2CAK9"/>